<evidence type="ECO:0000313" key="5">
    <source>
        <dbReference type="Proteomes" id="UP000290037"/>
    </source>
</evidence>
<dbReference type="RefSeq" id="WP_072981044.1">
    <property type="nucleotide sequence ID" value="NZ_CAXPJH010000015.1"/>
</dbReference>
<dbReference type="Gene3D" id="3.30.70.100">
    <property type="match status" value="1"/>
</dbReference>
<dbReference type="SUPFAM" id="SSF54909">
    <property type="entry name" value="Dimeric alpha+beta barrel"/>
    <property type="match status" value="1"/>
</dbReference>
<gene>
    <name evidence="2" type="ORF">DSM01_324</name>
    <name evidence="3" type="ORF">SAMN04487999_1031</name>
</gene>
<dbReference type="Proteomes" id="UP000184240">
    <property type="component" value="Unassembled WGS sequence"/>
</dbReference>
<dbReference type="InterPro" id="IPR052936">
    <property type="entry name" value="Jasmonate_Hydroxylase-like"/>
</dbReference>
<protein>
    <submittedName>
        <fullName evidence="3">Heme-degrading monooxygenase HmoA</fullName>
    </submittedName>
</protein>
<keyword evidence="5" id="KW-1185">Reference proteome</keyword>
<organism evidence="3 4">
    <name type="scientific">Leeuwenhoekiella palythoae</name>
    <dbReference type="NCBI Taxonomy" id="573501"/>
    <lineage>
        <taxon>Bacteria</taxon>
        <taxon>Pseudomonadati</taxon>
        <taxon>Bacteroidota</taxon>
        <taxon>Flavobacteriia</taxon>
        <taxon>Flavobacteriales</taxon>
        <taxon>Flavobacteriaceae</taxon>
        <taxon>Leeuwenhoekiella</taxon>
    </lineage>
</organism>
<feature type="domain" description="ABM" evidence="1">
    <location>
        <begin position="9"/>
        <end position="79"/>
    </location>
</feature>
<reference evidence="3" key="1">
    <citation type="submission" date="2016-11" db="EMBL/GenBank/DDBJ databases">
        <authorList>
            <person name="Jaros S."/>
            <person name="Januszkiewicz K."/>
            <person name="Wedrychowicz H."/>
        </authorList>
    </citation>
    <scope>NUCLEOTIDE SEQUENCE [LARGE SCALE GENOMIC DNA]</scope>
    <source>
        <strain evidence="3">DSM 19859</strain>
    </source>
</reference>
<evidence type="ECO:0000259" key="1">
    <source>
        <dbReference type="Pfam" id="PF03992"/>
    </source>
</evidence>
<evidence type="ECO:0000313" key="3">
    <source>
        <dbReference type="EMBL" id="SHH82023.1"/>
    </source>
</evidence>
<dbReference type="AlphaFoldDB" id="A0A1M5W493"/>
<evidence type="ECO:0000313" key="2">
    <source>
        <dbReference type="EMBL" id="RXG31184.1"/>
    </source>
</evidence>
<keyword evidence="3" id="KW-0503">Monooxygenase</keyword>
<sequence>MELTEDQSYYAVIFTSIQTENTSGYAEMASKMETLAQEQPGYLGMEHARSELGITISYWKTEAAIAGWKNQVDHLVAQQTGKDKWYSKYSVRVCKVEREYHFNTEN</sequence>
<dbReference type="PANTHER" id="PTHR37811:SF2">
    <property type="entry name" value="ABM DOMAIN-CONTAINING PROTEIN"/>
    <property type="match status" value="1"/>
</dbReference>
<dbReference type="EMBL" id="FQXT01000002">
    <property type="protein sequence ID" value="SHH82023.1"/>
    <property type="molecule type" value="Genomic_DNA"/>
</dbReference>
<dbReference type="OrthoDB" id="9798439at2"/>
<dbReference type="EMBL" id="QOVN01000001">
    <property type="protein sequence ID" value="RXG31184.1"/>
    <property type="molecule type" value="Genomic_DNA"/>
</dbReference>
<dbReference type="Pfam" id="PF03992">
    <property type="entry name" value="ABM"/>
    <property type="match status" value="1"/>
</dbReference>
<keyword evidence="3" id="KW-0560">Oxidoreductase</keyword>
<reference evidence="2 5" key="3">
    <citation type="submission" date="2018-07" db="EMBL/GenBank/DDBJ databases">
        <title>Leeuwenhoekiella genomics.</title>
        <authorList>
            <person name="Tahon G."/>
            <person name="Willems A."/>
        </authorList>
    </citation>
    <scope>NUCLEOTIDE SEQUENCE [LARGE SCALE GENOMIC DNA]</scope>
    <source>
        <strain evidence="2 5">LMG 24856</strain>
    </source>
</reference>
<dbReference type="InterPro" id="IPR007138">
    <property type="entry name" value="ABM_dom"/>
</dbReference>
<dbReference type="STRING" id="573501.SAMN04487999_1031"/>
<dbReference type="Proteomes" id="UP000290037">
    <property type="component" value="Unassembled WGS sequence"/>
</dbReference>
<dbReference type="InterPro" id="IPR011008">
    <property type="entry name" value="Dimeric_a/b-barrel"/>
</dbReference>
<dbReference type="PANTHER" id="PTHR37811">
    <property type="entry name" value="BLL5343 PROTEIN"/>
    <property type="match status" value="1"/>
</dbReference>
<reference evidence="4" key="2">
    <citation type="submission" date="2016-11" db="EMBL/GenBank/DDBJ databases">
        <authorList>
            <person name="Varghese N."/>
            <person name="Submissions S."/>
        </authorList>
    </citation>
    <scope>NUCLEOTIDE SEQUENCE [LARGE SCALE GENOMIC DNA]</scope>
    <source>
        <strain evidence="4">DSM 19859</strain>
    </source>
</reference>
<dbReference type="GO" id="GO:0004497">
    <property type="term" value="F:monooxygenase activity"/>
    <property type="evidence" value="ECO:0007669"/>
    <property type="project" value="UniProtKB-KW"/>
</dbReference>
<proteinExistence type="predicted"/>
<name>A0A1M5W493_9FLAO</name>
<evidence type="ECO:0000313" key="4">
    <source>
        <dbReference type="Proteomes" id="UP000184240"/>
    </source>
</evidence>
<accession>A0A1M5W493</accession>